<keyword evidence="2" id="KW-1185">Reference proteome</keyword>
<protein>
    <submittedName>
        <fullName evidence="1">Uncharacterized protein</fullName>
    </submittedName>
</protein>
<organism evidence="1 2">
    <name type="scientific">Emydomyces testavorans</name>
    <dbReference type="NCBI Taxonomy" id="2070801"/>
    <lineage>
        <taxon>Eukaryota</taxon>
        <taxon>Fungi</taxon>
        <taxon>Dikarya</taxon>
        <taxon>Ascomycota</taxon>
        <taxon>Pezizomycotina</taxon>
        <taxon>Eurotiomycetes</taxon>
        <taxon>Eurotiomycetidae</taxon>
        <taxon>Onygenales</taxon>
        <taxon>Nannizziopsiaceae</taxon>
        <taxon>Emydomyces</taxon>
    </lineage>
</organism>
<accession>A0AAF0DIV4</accession>
<sequence>MAVFLPLLRSFRTIPGAVHTVPDFDCTLEPIGGAEKEFSKEITSGVIDVKGLWGNEELDEGDTEMTQDEAVGTGRLSVRKGLL</sequence>
<name>A0AAF0DIV4_9EURO</name>
<proteinExistence type="predicted"/>
<dbReference type="EMBL" id="CP120628">
    <property type="protein sequence ID" value="WEW58311.1"/>
    <property type="molecule type" value="Genomic_DNA"/>
</dbReference>
<dbReference type="AlphaFoldDB" id="A0AAF0DIV4"/>
<dbReference type="Proteomes" id="UP001219355">
    <property type="component" value="Chromosome 2"/>
</dbReference>
<gene>
    <name evidence="1" type="ORF">PRK78_003779</name>
</gene>
<evidence type="ECO:0000313" key="2">
    <source>
        <dbReference type="Proteomes" id="UP001219355"/>
    </source>
</evidence>
<evidence type="ECO:0000313" key="1">
    <source>
        <dbReference type="EMBL" id="WEW58311.1"/>
    </source>
</evidence>
<reference evidence="1" key="1">
    <citation type="submission" date="2023-03" db="EMBL/GenBank/DDBJ databases">
        <title>Emydomyces testavorans Genome Sequence.</title>
        <authorList>
            <person name="Hoyer L."/>
        </authorList>
    </citation>
    <scope>NUCLEOTIDE SEQUENCE</scope>
    <source>
        <strain evidence="1">16-2883</strain>
    </source>
</reference>